<protein>
    <submittedName>
        <fullName evidence="1">Unplaced genomic scaffold scaffold_2389, whole genome shotgun sequence</fullName>
    </submittedName>
</protein>
<name>A0A0D0C168_9AGAM</name>
<evidence type="ECO:0000313" key="1">
    <source>
        <dbReference type="EMBL" id="KIK76957.1"/>
    </source>
</evidence>
<reference evidence="2" key="2">
    <citation type="submission" date="2015-01" db="EMBL/GenBank/DDBJ databases">
        <title>Evolutionary Origins and Diversification of the Mycorrhizal Mutualists.</title>
        <authorList>
            <consortium name="DOE Joint Genome Institute"/>
            <consortium name="Mycorrhizal Genomics Consortium"/>
            <person name="Kohler A."/>
            <person name="Kuo A."/>
            <person name="Nagy L.G."/>
            <person name="Floudas D."/>
            <person name="Copeland A."/>
            <person name="Barry K.W."/>
            <person name="Cichocki N."/>
            <person name="Veneault-Fourrey C."/>
            <person name="LaButti K."/>
            <person name="Lindquist E.A."/>
            <person name="Lipzen A."/>
            <person name="Lundell T."/>
            <person name="Morin E."/>
            <person name="Murat C."/>
            <person name="Riley R."/>
            <person name="Ohm R."/>
            <person name="Sun H."/>
            <person name="Tunlid A."/>
            <person name="Henrissat B."/>
            <person name="Grigoriev I.V."/>
            <person name="Hibbett D.S."/>
            <person name="Martin F."/>
        </authorList>
    </citation>
    <scope>NUCLEOTIDE SEQUENCE [LARGE SCALE GENOMIC DNA]</scope>
    <source>
        <strain evidence="2">Ve08.2h10</strain>
    </source>
</reference>
<dbReference type="HOGENOM" id="CLU_018552_1_3_1"/>
<proteinExistence type="predicted"/>
<organism evidence="1 2">
    <name type="scientific">Paxillus rubicundulus Ve08.2h10</name>
    <dbReference type="NCBI Taxonomy" id="930991"/>
    <lineage>
        <taxon>Eukaryota</taxon>
        <taxon>Fungi</taxon>
        <taxon>Dikarya</taxon>
        <taxon>Basidiomycota</taxon>
        <taxon>Agaricomycotina</taxon>
        <taxon>Agaricomycetes</taxon>
        <taxon>Agaricomycetidae</taxon>
        <taxon>Boletales</taxon>
        <taxon>Paxilineae</taxon>
        <taxon>Paxillaceae</taxon>
        <taxon>Paxillus</taxon>
    </lineage>
</organism>
<dbReference type="AlphaFoldDB" id="A0A0D0C168"/>
<accession>A0A0D0C168</accession>
<sequence>MCAPQIHVYAQCDEECPEIFCKKIWVSPEIFNDILDQLSDHPIFQSNSNHPQFPVAIQLTIFLNCAGHYRNAISLEDVALWAGVGLGSVTNCTNHVMVAILDQHNNFIQFPPPNSHDCLWAKEFMKNSACPEWQGGFLAADGSAIPLFQKPGFYGETFFD</sequence>
<dbReference type="OrthoDB" id="2445244at2759"/>
<reference evidence="1 2" key="1">
    <citation type="submission" date="2014-04" db="EMBL/GenBank/DDBJ databases">
        <authorList>
            <consortium name="DOE Joint Genome Institute"/>
            <person name="Kuo A."/>
            <person name="Kohler A."/>
            <person name="Jargeat P."/>
            <person name="Nagy L.G."/>
            <person name="Floudas D."/>
            <person name="Copeland A."/>
            <person name="Barry K.W."/>
            <person name="Cichocki N."/>
            <person name="Veneault-Fourrey C."/>
            <person name="LaButti K."/>
            <person name="Lindquist E.A."/>
            <person name="Lipzen A."/>
            <person name="Lundell T."/>
            <person name="Morin E."/>
            <person name="Murat C."/>
            <person name="Sun H."/>
            <person name="Tunlid A."/>
            <person name="Henrissat B."/>
            <person name="Grigoriev I.V."/>
            <person name="Hibbett D.S."/>
            <person name="Martin F."/>
            <person name="Nordberg H.P."/>
            <person name="Cantor M.N."/>
            <person name="Hua S.X."/>
        </authorList>
    </citation>
    <scope>NUCLEOTIDE SEQUENCE [LARGE SCALE GENOMIC DNA]</scope>
    <source>
        <strain evidence="1 2">Ve08.2h10</strain>
    </source>
</reference>
<gene>
    <name evidence="1" type="ORF">PAXRUDRAFT_168288</name>
</gene>
<evidence type="ECO:0000313" key="2">
    <source>
        <dbReference type="Proteomes" id="UP000054538"/>
    </source>
</evidence>
<dbReference type="EMBL" id="KN827211">
    <property type="protein sequence ID" value="KIK76957.1"/>
    <property type="molecule type" value="Genomic_DNA"/>
</dbReference>
<keyword evidence="2" id="KW-1185">Reference proteome</keyword>
<dbReference type="Proteomes" id="UP000054538">
    <property type="component" value="Unassembled WGS sequence"/>
</dbReference>
<dbReference type="InParanoid" id="A0A0D0C168"/>